<evidence type="ECO:0000259" key="1">
    <source>
        <dbReference type="PROSITE" id="PS50883"/>
    </source>
</evidence>
<dbReference type="SUPFAM" id="SSF141868">
    <property type="entry name" value="EAL domain-like"/>
    <property type="match status" value="1"/>
</dbReference>
<dbReference type="SMART" id="SM00052">
    <property type="entry name" value="EAL"/>
    <property type="match status" value="1"/>
</dbReference>
<feature type="domain" description="EAL" evidence="1">
    <location>
        <begin position="1"/>
        <end position="136"/>
    </location>
</feature>
<keyword evidence="3" id="KW-1185">Reference proteome</keyword>
<dbReference type="Gene3D" id="3.20.20.450">
    <property type="entry name" value="EAL domain"/>
    <property type="match status" value="1"/>
</dbReference>
<dbReference type="InterPro" id="IPR001633">
    <property type="entry name" value="EAL_dom"/>
</dbReference>
<protein>
    <submittedName>
        <fullName evidence="2">EAL domain-containing protein</fullName>
    </submittedName>
</protein>
<dbReference type="PANTHER" id="PTHR33121:SF70">
    <property type="entry name" value="SIGNALING PROTEIN YKOW"/>
    <property type="match status" value="1"/>
</dbReference>
<dbReference type="InterPro" id="IPR035919">
    <property type="entry name" value="EAL_sf"/>
</dbReference>
<dbReference type="PROSITE" id="PS50883">
    <property type="entry name" value="EAL"/>
    <property type="match status" value="1"/>
</dbReference>
<feature type="non-terminal residue" evidence="2">
    <location>
        <position position="1"/>
    </location>
</feature>
<sequence length="136" mass="14849">LDDLLGRCPLDRLMLEVTEHDVVEDYPGLDEALAEMRGKGLRLAIDDAGAGFASFRHILRLAPDVIKLDRSLTHEIERRDENRALAAALIGFATETGSRLVAEGVETQEELATLREIGICKAQGYLLGRPGALPSK</sequence>
<evidence type="ECO:0000313" key="3">
    <source>
        <dbReference type="Proteomes" id="UP001589753"/>
    </source>
</evidence>
<accession>A0ABV5LMM9</accession>
<organism evidence="2 3">
    <name type="scientific">Streptomyces heliomycini</name>
    <dbReference type="NCBI Taxonomy" id="284032"/>
    <lineage>
        <taxon>Bacteria</taxon>
        <taxon>Bacillati</taxon>
        <taxon>Actinomycetota</taxon>
        <taxon>Actinomycetes</taxon>
        <taxon>Kitasatosporales</taxon>
        <taxon>Streptomycetaceae</taxon>
        <taxon>Streptomyces</taxon>
    </lineage>
</organism>
<dbReference type="Proteomes" id="UP001589753">
    <property type="component" value="Unassembled WGS sequence"/>
</dbReference>
<proteinExistence type="predicted"/>
<evidence type="ECO:0000313" key="2">
    <source>
        <dbReference type="EMBL" id="MFB9353164.1"/>
    </source>
</evidence>
<reference evidence="2 3" key="1">
    <citation type="submission" date="2024-09" db="EMBL/GenBank/DDBJ databases">
        <authorList>
            <person name="Sun Q."/>
            <person name="Mori K."/>
        </authorList>
    </citation>
    <scope>NUCLEOTIDE SEQUENCE [LARGE SCALE GENOMIC DNA]</scope>
    <source>
        <strain evidence="2 3">JCM 9767</strain>
    </source>
</reference>
<gene>
    <name evidence="2" type="ORF">ACFFUA_38210</name>
</gene>
<dbReference type="CDD" id="cd01948">
    <property type="entry name" value="EAL"/>
    <property type="match status" value="1"/>
</dbReference>
<dbReference type="PANTHER" id="PTHR33121">
    <property type="entry name" value="CYCLIC DI-GMP PHOSPHODIESTERASE PDEF"/>
    <property type="match status" value="1"/>
</dbReference>
<dbReference type="InterPro" id="IPR050706">
    <property type="entry name" value="Cyclic-di-GMP_PDE-like"/>
</dbReference>
<name>A0ABV5LMM9_9ACTN</name>
<comment type="caution">
    <text evidence="2">The sequence shown here is derived from an EMBL/GenBank/DDBJ whole genome shotgun (WGS) entry which is preliminary data.</text>
</comment>
<dbReference type="Pfam" id="PF00563">
    <property type="entry name" value="EAL"/>
    <property type="match status" value="1"/>
</dbReference>
<dbReference type="EMBL" id="JBHMDI010000390">
    <property type="protein sequence ID" value="MFB9353164.1"/>
    <property type="molecule type" value="Genomic_DNA"/>
</dbReference>
<dbReference type="RefSeq" id="WP_380958019.1">
    <property type="nucleotide sequence ID" value="NZ_JBHMDI010000390.1"/>
</dbReference>